<accession>A0A183DMW0</accession>
<dbReference type="GO" id="GO:0006612">
    <property type="term" value="P:protein targeting to membrane"/>
    <property type="evidence" value="ECO:0007669"/>
    <property type="project" value="TreeGrafter"/>
</dbReference>
<dbReference type="GO" id="GO:0016020">
    <property type="term" value="C:membrane"/>
    <property type="evidence" value="ECO:0007669"/>
    <property type="project" value="UniProtKB-SubCell"/>
</dbReference>
<dbReference type="InterPro" id="IPR039859">
    <property type="entry name" value="PFA4/ZDH16/20/ERF2-like"/>
</dbReference>
<keyword evidence="4" id="KW-1133">Transmembrane helix</keyword>
<dbReference type="InterPro" id="IPR001594">
    <property type="entry name" value="Palmitoyltrfase_DHHC"/>
</dbReference>
<evidence type="ECO:0000256" key="5">
    <source>
        <dbReference type="ARBA" id="ARBA00023136"/>
    </source>
</evidence>
<evidence type="ECO:0000256" key="4">
    <source>
        <dbReference type="ARBA" id="ARBA00022989"/>
    </source>
</evidence>
<dbReference type="GO" id="GO:0005783">
    <property type="term" value="C:endoplasmic reticulum"/>
    <property type="evidence" value="ECO:0007669"/>
    <property type="project" value="TreeGrafter"/>
</dbReference>
<evidence type="ECO:0000256" key="7">
    <source>
        <dbReference type="RuleBase" id="RU079119"/>
    </source>
</evidence>
<organism evidence="9">
    <name type="scientific">Gongylonema pulchrum</name>
    <dbReference type="NCBI Taxonomy" id="637853"/>
    <lineage>
        <taxon>Eukaryota</taxon>
        <taxon>Metazoa</taxon>
        <taxon>Ecdysozoa</taxon>
        <taxon>Nematoda</taxon>
        <taxon>Chromadorea</taxon>
        <taxon>Rhabditida</taxon>
        <taxon>Spirurina</taxon>
        <taxon>Spiruromorpha</taxon>
        <taxon>Spiruroidea</taxon>
        <taxon>Gongylonematidae</taxon>
        <taxon>Gongylonema</taxon>
    </lineage>
</organism>
<comment type="subcellular location">
    <subcellularLocation>
        <location evidence="1">Membrane</location>
        <topology evidence="1">Multi-pass membrane protein</topology>
    </subcellularLocation>
</comment>
<evidence type="ECO:0000256" key="1">
    <source>
        <dbReference type="ARBA" id="ARBA00004141"/>
    </source>
</evidence>
<evidence type="ECO:0000259" key="8">
    <source>
        <dbReference type="Pfam" id="PF01529"/>
    </source>
</evidence>
<dbReference type="WBParaSite" id="GPUH_0001006301-mRNA-1">
    <property type="protein sequence ID" value="GPUH_0001006301-mRNA-1"/>
    <property type="gene ID" value="GPUH_0001006301"/>
</dbReference>
<dbReference type="AlphaFoldDB" id="A0A183DMW0"/>
<dbReference type="GO" id="GO:0019706">
    <property type="term" value="F:protein-cysteine S-palmitoyltransferase activity"/>
    <property type="evidence" value="ECO:0007669"/>
    <property type="project" value="UniProtKB-EC"/>
</dbReference>
<dbReference type="PANTHER" id="PTHR22883:SF452">
    <property type="entry name" value="PALMITOYLTRANSFERASE"/>
    <property type="match status" value="1"/>
</dbReference>
<comment type="catalytic activity">
    <reaction evidence="7">
        <text>L-cysteinyl-[protein] + hexadecanoyl-CoA = S-hexadecanoyl-L-cysteinyl-[protein] + CoA</text>
        <dbReference type="Rhea" id="RHEA:36683"/>
        <dbReference type="Rhea" id="RHEA-COMP:10131"/>
        <dbReference type="Rhea" id="RHEA-COMP:11032"/>
        <dbReference type="ChEBI" id="CHEBI:29950"/>
        <dbReference type="ChEBI" id="CHEBI:57287"/>
        <dbReference type="ChEBI" id="CHEBI:57379"/>
        <dbReference type="ChEBI" id="CHEBI:74151"/>
        <dbReference type="EC" id="2.3.1.225"/>
    </reaction>
</comment>
<evidence type="ECO:0000256" key="6">
    <source>
        <dbReference type="ARBA" id="ARBA00023315"/>
    </source>
</evidence>
<evidence type="ECO:0000256" key="3">
    <source>
        <dbReference type="ARBA" id="ARBA00022692"/>
    </source>
</evidence>
<evidence type="ECO:0000313" key="9">
    <source>
        <dbReference type="WBParaSite" id="GPUH_0001006301-mRNA-1"/>
    </source>
</evidence>
<evidence type="ECO:0000256" key="2">
    <source>
        <dbReference type="ARBA" id="ARBA00022679"/>
    </source>
</evidence>
<dbReference type="PANTHER" id="PTHR22883">
    <property type="entry name" value="ZINC FINGER DHHC DOMAIN CONTAINING PROTEIN"/>
    <property type="match status" value="1"/>
</dbReference>
<dbReference type="PROSITE" id="PS50216">
    <property type="entry name" value="DHHC"/>
    <property type="match status" value="1"/>
</dbReference>
<sequence>LKLYPQEATRETKHCYRYCYQCSLIKPDRSHHCSSCGFCVVKYDHHCPWINKCVSFNNYKYFMLYLIY</sequence>
<keyword evidence="2 7" id="KW-0808">Transferase</keyword>
<dbReference type="Pfam" id="PF01529">
    <property type="entry name" value="DHHC"/>
    <property type="match status" value="1"/>
</dbReference>
<name>A0A183DMW0_9BILA</name>
<proteinExistence type="inferred from homology"/>
<dbReference type="EC" id="2.3.1.225" evidence="7"/>
<feature type="domain" description="Palmitoyltransferase DHHC" evidence="8">
    <location>
        <begin position="16"/>
        <end position="68"/>
    </location>
</feature>
<reference evidence="9" key="1">
    <citation type="submission" date="2016-06" db="UniProtKB">
        <authorList>
            <consortium name="WormBaseParasite"/>
        </authorList>
    </citation>
    <scope>IDENTIFICATION</scope>
</reference>
<comment type="domain">
    <text evidence="7">The DHHC domain is required for palmitoyltransferase activity.</text>
</comment>
<keyword evidence="5" id="KW-0472">Membrane</keyword>
<keyword evidence="3" id="KW-0812">Transmembrane</keyword>
<keyword evidence="6 7" id="KW-0012">Acyltransferase</keyword>
<comment type="similarity">
    <text evidence="7">Belongs to the DHHC palmitoyltransferase family.</text>
</comment>
<dbReference type="GO" id="GO:0005794">
    <property type="term" value="C:Golgi apparatus"/>
    <property type="evidence" value="ECO:0007669"/>
    <property type="project" value="TreeGrafter"/>
</dbReference>
<protein>
    <recommendedName>
        <fullName evidence="7">Palmitoyltransferase</fullName>
        <ecNumber evidence="7">2.3.1.225</ecNumber>
    </recommendedName>
</protein>